<feature type="non-terminal residue" evidence="2">
    <location>
        <position position="1"/>
    </location>
</feature>
<keyword evidence="1" id="KW-0812">Transmembrane</keyword>
<evidence type="ECO:0000313" key="3">
    <source>
        <dbReference type="Proteomes" id="UP001569512"/>
    </source>
</evidence>
<accession>A0ABV4PLB5</accession>
<proteinExistence type="predicted"/>
<dbReference type="RefSeq" id="WP_371903817.1">
    <property type="nucleotide sequence ID" value="NZ_JBGMSU010000018.1"/>
</dbReference>
<organism evidence="2 3">
    <name type="scientific">Pseudomonas tremae</name>
    <dbReference type="NCBI Taxonomy" id="200454"/>
    <lineage>
        <taxon>Bacteria</taxon>
        <taxon>Pseudomonadati</taxon>
        <taxon>Pseudomonadota</taxon>
        <taxon>Gammaproteobacteria</taxon>
        <taxon>Pseudomonadales</taxon>
        <taxon>Pseudomonadaceae</taxon>
        <taxon>Pseudomonas</taxon>
    </lineage>
</organism>
<sequence length="143" mass="16067">KIWKAHENADFQVFFCVADRHGQIAPLRIRHGVEATICKTVGKSFEAESRRYRLSAMRTQTSSRLSRNIAPASRDLKLQGGMLLKTYWRSGVFFILTQCVAVIGCCARLLKKMRALVSAYDDGILGSSVSLTHFEDLLFQGIL</sequence>
<dbReference type="EMBL" id="JBGMSU010000018">
    <property type="protein sequence ID" value="MFA0940456.1"/>
    <property type="molecule type" value="Genomic_DNA"/>
</dbReference>
<name>A0ABV4PLB5_9PSED</name>
<keyword evidence="3" id="KW-1185">Reference proteome</keyword>
<evidence type="ECO:0000313" key="2">
    <source>
        <dbReference type="EMBL" id="MFA0940456.1"/>
    </source>
</evidence>
<feature type="transmembrane region" description="Helical" evidence="1">
    <location>
        <begin position="87"/>
        <end position="110"/>
    </location>
</feature>
<protein>
    <submittedName>
        <fullName evidence="2">Uncharacterized protein</fullName>
    </submittedName>
</protein>
<comment type="caution">
    <text evidence="2">The sequence shown here is derived from an EMBL/GenBank/DDBJ whole genome shotgun (WGS) entry which is preliminary data.</text>
</comment>
<reference evidence="2 3" key="1">
    <citation type="submission" date="2024-06" db="EMBL/GenBank/DDBJ databases">
        <title>Genome sequences for Pseudomonas syringae strains with characterized LPS.</title>
        <authorList>
            <person name="Baltrus D.A."/>
            <person name="Krings L."/>
        </authorList>
    </citation>
    <scope>NUCLEOTIDE SEQUENCE [LARGE SCALE GENOMIC DNA]</scope>
    <source>
        <strain evidence="2 3">NCPPB2708</strain>
    </source>
</reference>
<keyword evidence="1" id="KW-1133">Transmembrane helix</keyword>
<gene>
    <name evidence="2" type="ORF">ACDH53_24020</name>
</gene>
<keyword evidence="1" id="KW-0472">Membrane</keyword>
<dbReference type="Proteomes" id="UP001569512">
    <property type="component" value="Unassembled WGS sequence"/>
</dbReference>
<evidence type="ECO:0000256" key="1">
    <source>
        <dbReference type="SAM" id="Phobius"/>
    </source>
</evidence>